<gene>
    <name evidence="2" type="ORF">ACJDU8_09255</name>
</gene>
<dbReference type="RefSeq" id="WP_406791860.1">
    <property type="nucleotide sequence ID" value="NZ_JBJHZX010000011.1"/>
</dbReference>
<organism evidence="2 3">
    <name type="scientific">Candidatus Clostridium eludens</name>
    <dbReference type="NCBI Taxonomy" id="3381663"/>
    <lineage>
        <taxon>Bacteria</taxon>
        <taxon>Bacillati</taxon>
        <taxon>Bacillota</taxon>
        <taxon>Clostridia</taxon>
        <taxon>Eubacteriales</taxon>
        <taxon>Clostridiaceae</taxon>
        <taxon>Clostridium</taxon>
    </lineage>
</organism>
<protein>
    <submittedName>
        <fullName evidence="2">ATP-binding protein</fullName>
    </submittedName>
</protein>
<proteinExistence type="predicted"/>
<name>A0ABW8SJ46_9CLOT</name>
<sequence length="78" mass="8762">MSKTWYPVIDYAICKECGACFNKCKHGVYKKEENRSIIIFPEGCIEGCRGCQSLCPSGAIQYVDDTKQECNCNCGYCN</sequence>
<reference evidence="2 3" key="1">
    <citation type="submission" date="2024-11" db="EMBL/GenBank/DDBJ databases">
        <authorList>
            <person name="Heng Y.C."/>
            <person name="Lim A.C.H."/>
            <person name="Lee J.K.Y."/>
            <person name="Kittelmann S."/>
        </authorList>
    </citation>
    <scope>NUCLEOTIDE SEQUENCE [LARGE SCALE GENOMIC DNA]</scope>
    <source>
        <strain evidence="2 3">WILCCON 0269</strain>
    </source>
</reference>
<accession>A0ABW8SJ46</accession>
<dbReference type="GO" id="GO:0005524">
    <property type="term" value="F:ATP binding"/>
    <property type="evidence" value="ECO:0007669"/>
    <property type="project" value="UniProtKB-KW"/>
</dbReference>
<dbReference type="Gene3D" id="3.30.70.20">
    <property type="match status" value="1"/>
</dbReference>
<dbReference type="Pfam" id="PF13237">
    <property type="entry name" value="Fer4_10"/>
    <property type="match status" value="1"/>
</dbReference>
<keyword evidence="2" id="KW-0547">Nucleotide-binding</keyword>
<keyword evidence="3" id="KW-1185">Reference proteome</keyword>
<evidence type="ECO:0000313" key="2">
    <source>
        <dbReference type="EMBL" id="MFL0195746.1"/>
    </source>
</evidence>
<keyword evidence="2" id="KW-0067">ATP-binding</keyword>
<dbReference type="InterPro" id="IPR017896">
    <property type="entry name" value="4Fe4S_Fe-S-bd"/>
</dbReference>
<dbReference type="PROSITE" id="PS51379">
    <property type="entry name" value="4FE4S_FER_2"/>
    <property type="match status" value="2"/>
</dbReference>
<feature type="domain" description="4Fe-4S ferredoxin-type" evidence="1">
    <location>
        <begin position="35"/>
        <end position="65"/>
    </location>
</feature>
<comment type="caution">
    <text evidence="2">The sequence shown here is derived from an EMBL/GenBank/DDBJ whole genome shotgun (WGS) entry which is preliminary data.</text>
</comment>
<feature type="domain" description="4Fe-4S ferredoxin-type" evidence="1">
    <location>
        <begin position="5"/>
        <end position="34"/>
    </location>
</feature>
<evidence type="ECO:0000313" key="3">
    <source>
        <dbReference type="Proteomes" id="UP001623660"/>
    </source>
</evidence>
<dbReference type="EMBL" id="JBJHZX010000011">
    <property type="protein sequence ID" value="MFL0195746.1"/>
    <property type="molecule type" value="Genomic_DNA"/>
</dbReference>
<dbReference type="Proteomes" id="UP001623660">
    <property type="component" value="Unassembled WGS sequence"/>
</dbReference>
<evidence type="ECO:0000259" key="1">
    <source>
        <dbReference type="PROSITE" id="PS51379"/>
    </source>
</evidence>
<dbReference type="SUPFAM" id="SSF54862">
    <property type="entry name" value="4Fe-4S ferredoxins"/>
    <property type="match status" value="1"/>
</dbReference>